<dbReference type="InterPro" id="IPR052709">
    <property type="entry name" value="Transposase-MT_Hybrid"/>
</dbReference>
<evidence type="ECO:0000256" key="1">
    <source>
        <dbReference type="SAM" id="MobiDB-lite"/>
    </source>
</evidence>
<evidence type="ECO:0008006" key="4">
    <source>
        <dbReference type="Google" id="ProtNLM"/>
    </source>
</evidence>
<proteinExistence type="predicted"/>
<dbReference type="PANTHER" id="PTHR46060">
    <property type="entry name" value="MARINER MOS1 TRANSPOSASE-LIKE PROTEIN"/>
    <property type="match status" value="1"/>
</dbReference>
<gene>
    <name evidence="2" type="ORF">AVEN_222385_1</name>
</gene>
<dbReference type="InterPro" id="IPR036397">
    <property type="entry name" value="RNaseH_sf"/>
</dbReference>
<accession>A0A4Y2LRS3</accession>
<evidence type="ECO:0000313" key="2">
    <source>
        <dbReference type="EMBL" id="GBN17189.1"/>
    </source>
</evidence>
<reference evidence="2 3" key="1">
    <citation type="journal article" date="2019" name="Sci. Rep.">
        <title>Orb-weaving spider Araneus ventricosus genome elucidates the spidroin gene catalogue.</title>
        <authorList>
            <person name="Kono N."/>
            <person name="Nakamura H."/>
            <person name="Ohtoshi R."/>
            <person name="Moran D.A.P."/>
            <person name="Shinohara A."/>
            <person name="Yoshida Y."/>
            <person name="Fujiwara M."/>
            <person name="Mori M."/>
            <person name="Tomita M."/>
            <person name="Arakawa K."/>
        </authorList>
    </citation>
    <scope>NUCLEOTIDE SEQUENCE [LARGE SCALE GENOMIC DNA]</scope>
</reference>
<dbReference type="EMBL" id="BGPR01006235">
    <property type="protein sequence ID" value="GBN17189.1"/>
    <property type="molecule type" value="Genomic_DNA"/>
</dbReference>
<evidence type="ECO:0000313" key="3">
    <source>
        <dbReference type="Proteomes" id="UP000499080"/>
    </source>
</evidence>
<keyword evidence="3" id="KW-1185">Reference proteome</keyword>
<organism evidence="2 3">
    <name type="scientific">Araneus ventricosus</name>
    <name type="common">Orbweaver spider</name>
    <name type="synonym">Epeira ventricosa</name>
    <dbReference type="NCBI Taxonomy" id="182803"/>
    <lineage>
        <taxon>Eukaryota</taxon>
        <taxon>Metazoa</taxon>
        <taxon>Ecdysozoa</taxon>
        <taxon>Arthropoda</taxon>
        <taxon>Chelicerata</taxon>
        <taxon>Arachnida</taxon>
        <taxon>Araneae</taxon>
        <taxon>Araneomorphae</taxon>
        <taxon>Entelegynae</taxon>
        <taxon>Araneoidea</taxon>
        <taxon>Araneidae</taxon>
        <taxon>Araneus</taxon>
    </lineage>
</organism>
<name>A0A4Y2LRS3_ARAVE</name>
<protein>
    <recommendedName>
        <fullName evidence="4">Histone-lysine N-methyltransferase SETMAR</fullName>
    </recommendedName>
</protein>
<dbReference type="GO" id="GO:0003676">
    <property type="term" value="F:nucleic acid binding"/>
    <property type="evidence" value="ECO:0007669"/>
    <property type="project" value="InterPro"/>
</dbReference>
<sequence>MSFKLEACFTNLSQDERGEEGPLLIDWLQRCAIVNAKRYYTLLRLKQTIKKKRRGRISNGIVLLQDNARPPVAKKTLKLLETFRWEILQHPPYSPDFSPCDSHIFGLLKKISERSEVHLQQGSAGHRGKLDPSATQEFLH</sequence>
<comment type="caution">
    <text evidence="2">The sequence shown here is derived from an EMBL/GenBank/DDBJ whole genome shotgun (WGS) entry which is preliminary data.</text>
</comment>
<dbReference type="PANTHER" id="PTHR46060:SF1">
    <property type="entry name" value="MARINER MOS1 TRANSPOSASE-LIKE PROTEIN"/>
    <property type="match status" value="1"/>
</dbReference>
<dbReference type="Proteomes" id="UP000499080">
    <property type="component" value="Unassembled WGS sequence"/>
</dbReference>
<dbReference type="AlphaFoldDB" id="A0A4Y2LRS3"/>
<feature type="region of interest" description="Disordered" evidence="1">
    <location>
        <begin position="120"/>
        <end position="140"/>
    </location>
</feature>
<dbReference type="Gene3D" id="3.30.420.10">
    <property type="entry name" value="Ribonuclease H-like superfamily/Ribonuclease H"/>
    <property type="match status" value="1"/>
</dbReference>